<keyword evidence="1" id="KW-0540">Nuclease</keyword>
<dbReference type="PANTHER" id="PTHR46018:SF2">
    <property type="entry name" value="ZINC PHOSPHODIESTERASE ELAC PROTEIN 1"/>
    <property type="match status" value="1"/>
</dbReference>
<evidence type="ECO:0000256" key="2">
    <source>
        <dbReference type="ARBA" id="ARBA00022801"/>
    </source>
</evidence>
<evidence type="ECO:0000256" key="3">
    <source>
        <dbReference type="SAM" id="MobiDB-lite"/>
    </source>
</evidence>
<gene>
    <name evidence="5" type="ORF">GCM10022240_09010</name>
</gene>
<evidence type="ECO:0000313" key="6">
    <source>
        <dbReference type="Proteomes" id="UP001500540"/>
    </source>
</evidence>
<feature type="region of interest" description="Disordered" evidence="3">
    <location>
        <begin position="266"/>
        <end position="286"/>
    </location>
</feature>
<dbReference type="Pfam" id="PF23023">
    <property type="entry name" value="Anti-Pycsar_Apyc1"/>
    <property type="match status" value="1"/>
</dbReference>
<sequence>MADTELGLRVITLGTAGGPRWWGSGQPIRRTGIATAIAVGDVFYLVDCGHGVGRRLNEAGLGMQNLRMVFLTHLHSDHTIDLASLAIFGLYEMVGRTGGPVRVLGPGDRGMLPPVSSRAVVPPHPVAPHCPTPGTRRMFETLVAAHATDLNDRVLDGLRPSPRDLFAAEDIVVPAASGYHPNDNPTPPMEPFEIYRDELVTVTAVLVEHPPIAPAFGFRFETASGSVTISGDTAPTANMVRLARDTDLLLHEAIDFDFVERQYAGRDDEGSRASRDHHYKSHTSVRDAARIATEAGARRLALHHLVPGTAPEAVWRAGADQFDGEFILPDDLDVISLHPVPAPV</sequence>
<dbReference type="SUPFAM" id="SSF56281">
    <property type="entry name" value="Metallo-hydrolase/oxidoreductase"/>
    <property type="match status" value="1"/>
</dbReference>
<dbReference type="CDD" id="cd07719">
    <property type="entry name" value="arylsulfatase_AtsA-like_MBL-fold"/>
    <property type="match status" value="1"/>
</dbReference>
<protein>
    <submittedName>
        <fullName evidence="5">MBL fold metallo-hydrolase</fullName>
    </submittedName>
</protein>
<evidence type="ECO:0000256" key="1">
    <source>
        <dbReference type="ARBA" id="ARBA00022759"/>
    </source>
</evidence>
<keyword evidence="1" id="KW-0255">Endonuclease</keyword>
<evidence type="ECO:0000259" key="4">
    <source>
        <dbReference type="Pfam" id="PF12706"/>
    </source>
</evidence>
<proteinExistence type="predicted"/>
<dbReference type="InterPro" id="IPR001279">
    <property type="entry name" value="Metallo-B-lactamas"/>
</dbReference>
<reference evidence="6" key="1">
    <citation type="journal article" date="2019" name="Int. J. Syst. Evol. Microbiol.">
        <title>The Global Catalogue of Microorganisms (GCM) 10K type strain sequencing project: providing services to taxonomists for standard genome sequencing and annotation.</title>
        <authorList>
            <consortium name="The Broad Institute Genomics Platform"/>
            <consortium name="The Broad Institute Genome Sequencing Center for Infectious Disease"/>
            <person name="Wu L."/>
            <person name="Ma J."/>
        </authorList>
    </citation>
    <scope>NUCLEOTIDE SEQUENCE [LARGE SCALE GENOMIC DNA]</scope>
    <source>
        <strain evidence="6">JCM 16950</strain>
    </source>
</reference>
<dbReference type="PANTHER" id="PTHR46018">
    <property type="entry name" value="ZINC PHOSPHODIESTERASE ELAC PROTEIN 1"/>
    <property type="match status" value="1"/>
</dbReference>
<dbReference type="Proteomes" id="UP001500540">
    <property type="component" value="Unassembled WGS sequence"/>
</dbReference>
<name>A0ABP7G9B1_9MICO</name>
<dbReference type="InterPro" id="IPR036866">
    <property type="entry name" value="RibonucZ/Hydroxyglut_hydro"/>
</dbReference>
<dbReference type="EMBL" id="BAABAF010000002">
    <property type="protein sequence ID" value="GAA3758488.1"/>
    <property type="molecule type" value="Genomic_DNA"/>
</dbReference>
<accession>A0ABP7G9B1</accession>
<feature type="domain" description="Metallo-beta-lactamase" evidence="4">
    <location>
        <begin position="183"/>
        <end position="304"/>
    </location>
</feature>
<organism evidence="5 6">
    <name type="scientific">Microbacterium kribbense</name>
    <dbReference type="NCBI Taxonomy" id="433645"/>
    <lineage>
        <taxon>Bacteria</taxon>
        <taxon>Bacillati</taxon>
        <taxon>Actinomycetota</taxon>
        <taxon>Actinomycetes</taxon>
        <taxon>Micrococcales</taxon>
        <taxon>Microbacteriaceae</taxon>
        <taxon>Microbacterium</taxon>
    </lineage>
</organism>
<feature type="compositionally biased region" description="Basic and acidic residues" evidence="3">
    <location>
        <begin position="266"/>
        <end position="276"/>
    </location>
</feature>
<dbReference type="Pfam" id="PF12706">
    <property type="entry name" value="Lactamase_B_2"/>
    <property type="match status" value="1"/>
</dbReference>
<dbReference type="Gene3D" id="3.60.15.10">
    <property type="entry name" value="Ribonuclease Z/Hydroxyacylglutathione hydrolase-like"/>
    <property type="match status" value="1"/>
</dbReference>
<dbReference type="RefSeq" id="WP_344780973.1">
    <property type="nucleotide sequence ID" value="NZ_BAABAF010000002.1"/>
</dbReference>
<evidence type="ECO:0000313" key="5">
    <source>
        <dbReference type="EMBL" id="GAA3758488.1"/>
    </source>
</evidence>
<keyword evidence="6" id="KW-1185">Reference proteome</keyword>
<keyword evidence="2" id="KW-0378">Hydrolase</keyword>
<dbReference type="InterPro" id="IPR044094">
    <property type="entry name" value="AtsA-like_MBL-fold"/>
</dbReference>
<comment type="caution">
    <text evidence="5">The sequence shown here is derived from an EMBL/GenBank/DDBJ whole genome shotgun (WGS) entry which is preliminary data.</text>
</comment>